<organism evidence="1 2">
    <name type="scientific">Dreissena polymorpha</name>
    <name type="common">Zebra mussel</name>
    <name type="synonym">Mytilus polymorpha</name>
    <dbReference type="NCBI Taxonomy" id="45954"/>
    <lineage>
        <taxon>Eukaryota</taxon>
        <taxon>Metazoa</taxon>
        <taxon>Spiralia</taxon>
        <taxon>Lophotrochozoa</taxon>
        <taxon>Mollusca</taxon>
        <taxon>Bivalvia</taxon>
        <taxon>Autobranchia</taxon>
        <taxon>Heteroconchia</taxon>
        <taxon>Euheterodonta</taxon>
        <taxon>Imparidentia</taxon>
        <taxon>Neoheterodontei</taxon>
        <taxon>Myida</taxon>
        <taxon>Dreissenoidea</taxon>
        <taxon>Dreissenidae</taxon>
        <taxon>Dreissena</taxon>
    </lineage>
</organism>
<reference evidence="1" key="2">
    <citation type="submission" date="2020-11" db="EMBL/GenBank/DDBJ databases">
        <authorList>
            <person name="McCartney M.A."/>
            <person name="Auch B."/>
            <person name="Kono T."/>
            <person name="Mallez S."/>
            <person name="Becker A."/>
            <person name="Gohl D.M."/>
            <person name="Silverstein K.A.T."/>
            <person name="Koren S."/>
            <person name="Bechman K.B."/>
            <person name="Herman A."/>
            <person name="Abrahante J.E."/>
            <person name="Garbe J."/>
        </authorList>
    </citation>
    <scope>NUCLEOTIDE SEQUENCE</scope>
    <source>
        <strain evidence="1">Duluth1</strain>
        <tissue evidence="1">Whole animal</tissue>
    </source>
</reference>
<proteinExistence type="predicted"/>
<name>A0A9D4FYH1_DREPO</name>
<accession>A0A9D4FYH1</accession>
<sequence>MSPERFITTRRKGIPMALDKIQGMSNPPVMMKPATFDGTGSWQNNKAHFDACAKINKWTETKMVWYLAISLRGQAQGVFGNLPA</sequence>
<comment type="caution">
    <text evidence="1">The sequence shown here is derived from an EMBL/GenBank/DDBJ whole genome shotgun (WGS) entry which is preliminary data.</text>
</comment>
<reference evidence="1" key="1">
    <citation type="journal article" date="2019" name="bioRxiv">
        <title>The Genome of the Zebra Mussel, Dreissena polymorpha: A Resource for Invasive Species Research.</title>
        <authorList>
            <person name="McCartney M.A."/>
            <person name="Auch B."/>
            <person name="Kono T."/>
            <person name="Mallez S."/>
            <person name="Zhang Y."/>
            <person name="Obille A."/>
            <person name="Becker A."/>
            <person name="Abrahante J.E."/>
            <person name="Garbe J."/>
            <person name="Badalamenti J.P."/>
            <person name="Herman A."/>
            <person name="Mangelson H."/>
            <person name="Liachko I."/>
            <person name="Sullivan S."/>
            <person name="Sone E.D."/>
            <person name="Koren S."/>
            <person name="Silverstein K.A.T."/>
            <person name="Beckman K.B."/>
            <person name="Gohl D.M."/>
        </authorList>
    </citation>
    <scope>NUCLEOTIDE SEQUENCE</scope>
    <source>
        <strain evidence="1">Duluth1</strain>
        <tissue evidence="1">Whole animal</tissue>
    </source>
</reference>
<dbReference type="Proteomes" id="UP000828390">
    <property type="component" value="Unassembled WGS sequence"/>
</dbReference>
<protein>
    <submittedName>
        <fullName evidence="1">Uncharacterized protein</fullName>
    </submittedName>
</protein>
<gene>
    <name evidence="1" type="ORF">DPMN_135678</name>
</gene>
<keyword evidence="2" id="KW-1185">Reference proteome</keyword>
<evidence type="ECO:0000313" key="2">
    <source>
        <dbReference type="Proteomes" id="UP000828390"/>
    </source>
</evidence>
<dbReference type="AlphaFoldDB" id="A0A9D4FYH1"/>
<evidence type="ECO:0000313" key="1">
    <source>
        <dbReference type="EMBL" id="KAH3807340.1"/>
    </source>
</evidence>
<dbReference type="EMBL" id="JAIWYP010000006">
    <property type="protein sequence ID" value="KAH3807340.1"/>
    <property type="molecule type" value="Genomic_DNA"/>
</dbReference>